<dbReference type="RefSeq" id="WP_219871791.1">
    <property type="nucleotide sequence ID" value="NZ_JAHZIJ010000003.1"/>
</dbReference>
<evidence type="ECO:0000313" key="1">
    <source>
        <dbReference type="EMBL" id="MBW7474563.1"/>
    </source>
</evidence>
<evidence type="ECO:0000313" key="2">
    <source>
        <dbReference type="Proteomes" id="UP000812277"/>
    </source>
</evidence>
<sequence length="220" mass="25258">MNDLTLKGTVLQLVETPNEFTLEKAEELLLDYLKKTPEDIDAWARLVILETLPPLGDYARAVSLLESALSKHKDNPLFTILLSFFSEWYLGGMNEKQLVNLLEVKKMSDSSTNAIILYLLAWHYKPTDSRKFIDLLNESINICNQHVKNFVDLGQYYLHQGKTKLGKQLVEQGLANVKLVYKEDENIKDYDALDVTRFINERITGTFITEGTYHSITQLL</sequence>
<dbReference type="EMBL" id="JAHZIJ010000003">
    <property type="protein sequence ID" value="MBW7474563.1"/>
    <property type="molecule type" value="Genomic_DNA"/>
</dbReference>
<proteinExistence type="predicted"/>
<dbReference type="SUPFAM" id="SSF81901">
    <property type="entry name" value="HCP-like"/>
    <property type="match status" value="1"/>
</dbReference>
<organism evidence="1 2">
    <name type="scientific">Paenibacillus oenotherae</name>
    <dbReference type="NCBI Taxonomy" id="1435645"/>
    <lineage>
        <taxon>Bacteria</taxon>
        <taxon>Bacillati</taxon>
        <taxon>Bacillota</taxon>
        <taxon>Bacilli</taxon>
        <taxon>Bacillales</taxon>
        <taxon>Paenibacillaceae</taxon>
        <taxon>Paenibacillus</taxon>
    </lineage>
</organism>
<evidence type="ECO:0008006" key="3">
    <source>
        <dbReference type="Google" id="ProtNLM"/>
    </source>
</evidence>
<gene>
    <name evidence="1" type="ORF">K0T92_07380</name>
</gene>
<keyword evidence="2" id="KW-1185">Reference proteome</keyword>
<dbReference type="Gene3D" id="1.25.40.10">
    <property type="entry name" value="Tetratricopeptide repeat domain"/>
    <property type="match status" value="1"/>
</dbReference>
<name>A0ABS7D5W9_9BACL</name>
<dbReference type="InterPro" id="IPR011990">
    <property type="entry name" value="TPR-like_helical_dom_sf"/>
</dbReference>
<reference evidence="1 2" key="1">
    <citation type="submission" date="2021-07" db="EMBL/GenBank/DDBJ databases">
        <title>Paenibacillus radiodurans sp. nov., isolated from the southeastern edge of Tengger Desert.</title>
        <authorList>
            <person name="Zhang G."/>
        </authorList>
    </citation>
    <scope>NUCLEOTIDE SEQUENCE [LARGE SCALE GENOMIC DNA]</scope>
    <source>
        <strain evidence="1 2">DT7-4</strain>
    </source>
</reference>
<protein>
    <recommendedName>
        <fullName evidence="3">Tetratricopeptide repeat protein</fullName>
    </recommendedName>
</protein>
<dbReference type="Proteomes" id="UP000812277">
    <property type="component" value="Unassembled WGS sequence"/>
</dbReference>
<comment type="caution">
    <text evidence="1">The sequence shown here is derived from an EMBL/GenBank/DDBJ whole genome shotgun (WGS) entry which is preliminary data.</text>
</comment>
<accession>A0ABS7D5W9</accession>